<dbReference type="AlphaFoldDB" id="V4NUF6"/>
<feature type="transmembrane region" description="Helical" evidence="1">
    <location>
        <begin position="12"/>
        <end position="30"/>
    </location>
</feature>
<proteinExistence type="predicted"/>
<keyword evidence="1" id="KW-1133">Transmembrane helix</keyword>
<protein>
    <submittedName>
        <fullName evidence="2">Uncharacterized protein</fullName>
    </submittedName>
</protein>
<accession>V4NUF6</accession>
<reference evidence="2 3" key="1">
    <citation type="journal article" date="2014" name="Nature">
        <title>Sequential evolution of bacterial morphology by co-option of a developmental regulator.</title>
        <authorList>
            <person name="Jiang C."/>
            <person name="Brown P.J."/>
            <person name="Ducret A."/>
            <person name="Brun Y.V."/>
        </authorList>
    </citation>
    <scope>NUCLEOTIDE SEQUENCE [LARGE SCALE GENOMIC DNA]</scope>
    <source>
        <strain evidence="2 3">DSM 16100</strain>
    </source>
</reference>
<sequence length="34" mass="3664">MNDGITPIGSSIIGEILLSAAVWWAFGYLLDAIR</sequence>
<organism evidence="2 3">
    <name type="scientific">Asticcacaulis benevestitus DSM 16100 = ATCC BAA-896</name>
    <dbReference type="NCBI Taxonomy" id="1121022"/>
    <lineage>
        <taxon>Bacteria</taxon>
        <taxon>Pseudomonadati</taxon>
        <taxon>Pseudomonadota</taxon>
        <taxon>Alphaproteobacteria</taxon>
        <taxon>Caulobacterales</taxon>
        <taxon>Caulobacteraceae</taxon>
        <taxon>Asticcacaulis</taxon>
    </lineage>
</organism>
<comment type="caution">
    <text evidence="2">The sequence shown here is derived from an EMBL/GenBank/DDBJ whole genome shotgun (WGS) entry which is preliminary data.</text>
</comment>
<keyword evidence="1" id="KW-0472">Membrane</keyword>
<evidence type="ECO:0000256" key="1">
    <source>
        <dbReference type="SAM" id="Phobius"/>
    </source>
</evidence>
<dbReference type="PATRIC" id="fig|1121022.4.peg.3870"/>
<dbReference type="EMBL" id="AWGB01000059">
    <property type="protein sequence ID" value="ESQ85467.1"/>
    <property type="molecule type" value="Genomic_DNA"/>
</dbReference>
<keyword evidence="3" id="KW-1185">Reference proteome</keyword>
<keyword evidence="1" id="KW-0812">Transmembrane</keyword>
<evidence type="ECO:0000313" key="2">
    <source>
        <dbReference type="EMBL" id="ESQ85467.1"/>
    </source>
</evidence>
<evidence type="ECO:0000313" key="3">
    <source>
        <dbReference type="Proteomes" id="UP000017837"/>
    </source>
</evidence>
<name>V4NUF6_9CAUL</name>
<gene>
    <name evidence="2" type="ORF">ABENE_18915</name>
</gene>
<dbReference type="Proteomes" id="UP000017837">
    <property type="component" value="Unassembled WGS sequence"/>
</dbReference>